<sequence length="94" mass="9785">MPCHKKLAIQNTAQLSSNGSGLDVPAINVIPNTPAEHQTFAGSDSDTQNRDSRSQSSVSTSGADEFSDNDEGAASSSCDSSEWDAEDQGAKPRA</sequence>
<protein>
    <submittedName>
        <fullName evidence="2">Uncharacterized protein</fullName>
    </submittedName>
</protein>
<evidence type="ECO:0000313" key="2">
    <source>
        <dbReference type="EMBL" id="KHJ98566.1"/>
    </source>
</evidence>
<reference evidence="2 3" key="1">
    <citation type="submission" date="2014-03" db="EMBL/GenBank/DDBJ databases">
        <title>Draft genome of the hookworm Oesophagostomum dentatum.</title>
        <authorList>
            <person name="Mitreva M."/>
        </authorList>
    </citation>
    <scope>NUCLEOTIDE SEQUENCE [LARGE SCALE GENOMIC DNA]</scope>
    <source>
        <strain evidence="2 3">OD-Hann</strain>
    </source>
</reference>
<organism evidence="2 3">
    <name type="scientific">Oesophagostomum dentatum</name>
    <name type="common">Nodular worm</name>
    <dbReference type="NCBI Taxonomy" id="61180"/>
    <lineage>
        <taxon>Eukaryota</taxon>
        <taxon>Metazoa</taxon>
        <taxon>Ecdysozoa</taxon>
        <taxon>Nematoda</taxon>
        <taxon>Chromadorea</taxon>
        <taxon>Rhabditida</taxon>
        <taxon>Rhabditina</taxon>
        <taxon>Rhabditomorpha</taxon>
        <taxon>Strongyloidea</taxon>
        <taxon>Strongylidae</taxon>
        <taxon>Oesophagostomum</taxon>
    </lineage>
</organism>
<proteinExistence type="predicted"/>
<accession>A0A0B1TR40</accession>
<gene>
    <name evidence="2" type="ORF">OESDEN_01453</name>
</gene>
<dbReference type="AlphaFoldDB" id="A0A0B1TR40"/>
<keyword evidence="3" id="KW-1185">Reference proteome</keyword>
<name>A0A0B1TR40_OESDE</name>
<feature type="region of interest" description="Disordered" evidence="1">
    <location>
        <begin position="33"/>
        <end position="94"/>
    </location>
</feature>
<dbReference type="Proteomes" id="UP000053660">
    <property type="component" value="Unassembled WGS sequence"/>
</dbReference>
<evidence type="ECO:0000256" key="1">
    <source>
        <dbReference type="SAM" id="MobiDB-lite"/>
    </source>
</evidence>
<dbReference type="EMBL" id="KN549298">
    <property type="protein sequence ID" value="KHJ98566.1"/>
    <property type="molecule type" value="Genomic_DNA"/>
</dbReference>
<evidence type="ECO:0000313" key="3">
    <source>
        <dbReference type="Proteomes" id="UP000053660"/>
    </source>
</evidence>